<dbReference type="InterPro" id="IPR018720">
    <property type="entry name" value="DUF2249"/>
</dbReference>
<dbReference type="Proteomes" id="UP000274556">
    <property type="component" value="Unassembled WGS sequence"/>
</dbReference>
<keyword evidence="3" id="KW-1185">Reference proteome</keyword>
<gene>
    <name evidence="2" type="ORF">BDD21_2276</name>
</gene>
<reference evidence="2 3" key="1">
    <citation type="submission" date="2018-10" db="EMBL/GenBank/DDBJ databases">
        <title>Genomic Encyclopedia of Archaeal and Bacterial Type Strains, Phase II (KMG-II): from individual species to whole genera.</title>
        <authorList>
            <person name="Goeker M."/>
        </authorList>
    </citation>
    <scope>NUCLEOTIDE SEQUENCE [LARGE SCALE GENOMIC DNA]</scope>
    <source>
        <strain evidence="2 3">DSM 235</strain>
    </source>
</reference>
<dbReference type="Gene3D" id="3.30.110.40">
    <property type="entry name" value="TusA-like domain"/>
    <property type="match status" value="1"/>
</dbReference>
<dbReference type="SUPFAM" id="SSF64307">
    <property type="entry name" value="SirA-like"/>
    <property type="match status" value="1"/>
</dbReference>
<dbReference type="Pfam" id="PF10006">
    <property type="entry name" value="DUF2249"/>
    <property type="match status" value="1"/>
</dbReference>
<organism evidence="2 3">
    <name type="scientific">Thiocapsa rosea</name>
    <dbReference type="NCBI Taxonomy" id="69360"/>
    <lineage>
        <taxon>Bacteria</taxon>
        <taxon>Pseudomonadati</taxon>
        <taxon>Pseudomonadota</taxon>
        <taxon>Gammaproteobacteria</taxon>
        <taxon>Chromatiales</taxon>
        <taxon>Chromatiaceae</taxon>
        <taxon>Thiocapsa</taxon>
    </lineage>
</organism>
<dbReference type="AlphaFoldDB" id="A0A495V667"/>
<evidence type="ECO:0000259" key="1">
    <source>
        <dbReference type="Pfam" id="PF10006"/>
    </source>
</evidence>
<dbReference type="CDD" id="cd00291">
    <property type="entry name" value="SirA_YedF_YeeD"/>
    <property type="match status" value="1"/>
</dbReference>
<name>A0A495V667_9GAMM</name>
<dbReference type="RefSeq" id="WP_120797249.1">
    <property type="nucleotide sequence ID" value="NZ_RBXL01000001.1"/>
</dbReference>
<comment type="caution">
    <text evidence="2">The sequence shown here is derived from an EMBL/GenBank/DDBJ whole genome shotgun (WGS) entry which is preliminary data.</text>
</comment>
<dbReference type="EMBL" id="RBXL01000001">
    <property type="protein sequence ID" value="RKT44872.1"/>
    <property type="molecule type" value="Genomic_DNA"/>
</dbReference>
<evidence type="ECO:0000313" key="3">
    <source>
        <dbReference type="Proteomes" id="UP000274556"/>
    </source>
</evidence>
<dbReference type="InterPro" id="IPR036868">
    <property type="entry name" value="TusA-like_sf"/>
</dbReference>
<protein>
    <submittedName>
        <fullName evidence="2">Uncharacterized protein DUF2249</fullName>
    </submittedName>
</protein>
<proteinExistence type="predicted"/>
<sequence>MDRTLDVSDLPAPEPMERILDALADLPPGDRLRVLHRREPYPLYDMLRRMGYRWEISSDGDRYRILISAVAARQRPVSRLRQQGASRF</sequence>
<accession>A0A495V667</accession>
<evidence type="ECO:0000313" key="2">
    <source>
        <dbReference type="EMBL" id="RKT44872.1"/>
    </source>
</evidence>
<dbReference type="OrthoDB" id="5958858at2"/>
<feature type="domain" description="DUF2249" evidence="1">
    <location>
        <begin position="4"/>
        <end position="67"/>
    </location>
</feature>